<dbReference type="PROSITE" id="PS51029">
    <property type="entry name" value="MADF"/>
    <property type="match status" value="1"/>
</dbReference>
<proteinExistence type="predicted"/>
<dbReference type="Proteomes" id="UP001152888">
    <property type="component" value="Unassembled WGS sequence"/>
</dbReference>
<feature type="domain" description="MADF" evidence="2">
    <location>
        <begin position="9"/>
        <end position="102"/>
    </location>
</feature>
<keyword evidence="4" id="KW-1185">Reference proteome</keyword>
<dbReference type="Pfam" id="PF10545">
    <property type="entry name" value="MADF_DNA_bdg"/>
    <property type="match status" value="1"/>
</dbReference>
<feature type="region of interest" description="Disordered" evidence="1">
    <location>
        <begin position="122"/>
        <end position="157"/>
    </location>
</feature>
<feature type="compositionally biased region" description="Basic and acidic residues" evidence="1">
    <location>
        <begin position="125"/>
        <end position="140"/>
    </location>
</feature>
<evidence type="ECO:0000313" key="3">
    <source>
        <dbReference type="EMBL" id="CAH1976757.1"/>
    </source>
</evidence>
<dbReference type="InterPro" id="IPR006578">
    <property type="entry name" value="MADF-dom"/>
</dbReference>
<organism evidence="3 4">
    <name type="scientific">Acanthoscelides obtectus</name>
    <name type="common">Bean weevil</name>
    <name type="synonym">Bruchus obtectus</name>
    <dbReference type="NCBI Taxonomy" id="200917"/>
    <lineage>
        <taxon>Eukaryota</taxon>
        <taxon>Metazoa</taxon>
        <taxon>Ecdysozoa</taxon>
        <taxon>Arthropoda</taxon>
        <taxon>Hexapoda</taxon>
        <taxon>Insecta</taxon>
        <taxon>Pterygota</taxon>
        <taxon>Neoptera</taxon>
        <taxon>Endopterygota</taxon>
        <taxon>Coleoptera</taxon>
        <taxon>Polyphaga</taxon>
        <taxon>Cucujiformia</taxon>
        <taxon>Chrysomeloidea</taxon>
        <taxon>Chrysomelidae</taxon>
        <taxon>Bruchinae</taxon>
        <taxon>Bruchini</taxon>
        <taxon>Acanthoscelides</taxon>
    </lineage>
</organism>
<dbReference type="PANTHER" id="PTHR21505:SF12">
    <property type="entry name" value="MADF DOMAIN-CONTAINING PROTEIN-RELATED"/>
    <property type="match status" value="1"/>
</dbReference>
<evidence type="ECO:0000256" key="1">
    <source>
        <dbReference type="SAM" id="MobiDB-lite"/>
    </source>
</evidence>
<reference evidence="3" key="1">
    <citation type="submission" date="2022-03" db="EMBL/GenBank/DDBJ databases">
        <authorList>
            <person name="Sayadi A."/>
        </authorList>
    </citation>
    <scope>NUCLEOTIDE SEQUENCE</scope>
</reference>
<accession>A0A9P0KKI6</accession>
<evidence type="ECO:0000313" key="4">
    <source>
        <dbReference type="Proteomes" id="UP001152888"/>
    </source>
</evidence>
<comment type="caution">
    <text evidence="3">The sequence shown here is derived from an EMBL/GenBank/DDBJ whole genome shotgun (WGS) entry which is preliminary data.</text>
</comment>
<dbReference type="PANTHER" id="PTHR21505">
    <property type="entry name" value="MADF DOMAIN-CONTAINING PROTEIN-RELATED"/>
    <property type="match status" value="1"/>
</dbReference>
<dbReference type="SMART" id="SM00595">
    <property type="entry name" value="MADF"/>
    <property type="match status" value="1"/>
</dbReference>
<protein>
    <recommendedName>
        <fullName evidence="2">MADF domain-containing protein</fullName>
    </recommendedName>
</protein>
<name>A0A9P0KKI6_ACAOB</name>
<sequence length="294" mass="33758">MWSEEKSLELIELYKNQSVLWNPKDPTYFKKPLKNDAWRKIADSLGIEAEECKHKMISLFASYRREKAKVKKHLGTGKGSQEIYQSTWFAYEALAFLGDRDNPRKRLNSMAVDIDVVSNSVSRNDQNDSVKESDMPRESISHSQPPKKKRSYTEPREINKKIEMLAEALDILKTTTTQTQPASNVSLDNENLHFINFIGSKMMRYPPNVRNAVERAITDVLFKADEGYYNFYPKQYPQQLQQWPSNNTTCTTSQTPAPPVRVEVPAISPYGTFSEPSPAYSQLSQESFDIQDLV</sequence>
<gene>
    <name evidence="3" type="ORF">ACAOBT_LOCUS12306</name>
</gene>
<dbReference type="AlphaFoldDB" id="A0A9P0KKI6"/>
<evidence type="ECO:0000259" key="2">
    <source>
        <dbReference type="PROSITE" id="PS51029"/>
    </source>
</evidence>
<dbReference type="EMBL" id="CAKOFQ010006851">
    <property type="protein sequence ID" value="CAH1976757.1"/>
    <property type="molecule type" value="Genomic_DNA"/>
</dbReference>
<dbReference type="OrthoDB" id="7408914at2759"/>